<dbReference type="InterPro" id="IPR016024">
    <property type="entry name" value="ARM-type_fold"/>
</dbReference>
<dbReference type="PANTHER" id="PTHR13298:SF11">
    <property type="entry name" value="RAPAMYCIN-INSENSITIVE COMPANION OF MTOR"/>
    <property type="match status" value="1"/>
</dbReference>
<name>A0AAD4MWE0_9BILA</name>
<dbReference type="InterPro" id="IPR028267">
    <property type="entry name" value="Pianissimo_N"/>
</dbReference>
<evidence type="ECO:0000313" key="3">
    <source>
        <dbReference type="EMBL" id="KAI1706030.1"/>
    </source>
</evidence>
<gene>
    <name evidence="3" type="ORF">DdX_13258</name>
</gene>
<dbReference type="GO" id="GO:0043539">
    <property type="term" value="F:protein serine/threonine kinase activator activity"/>
    <property type="evidence" value="ECO:0007669"/>
    <property type="project" value="TreeGrafter"/>
</dbReference>
<evidence type="ECO:0000256" key="1">
    <source>
        <dbReference type="ARBA" id="ARBA00008878"/>
    </source>
</evidence>
<dbReference type="Pfam" id="PF14664">
    <property type="entry name" value="RICTOR_N"/>
    <property type="match status" value="1"/>
</dbReference>
<dbReference type="AlphaFoldDB" id="A0AAD4MWE0"/>
<comment type="caution">
    <text evidence="3">The sequence shown here is derived from an EMBL/GenBank/DDBJ whole genome shotgun (WGS) entry which is preliminary data.</text>
</comment>
<dbReference type="InterPro" id="IPR028268">
    <property type="entry name" value="Pianissimo_fam"/>
</dbReference>
<dbReference type="EMBL" id="JAKKPZ010000051">
    <property type="protein sequence ID" value="KAI1706030.1"/>
    <property type="molecule type" value="Genomic_DNA"/>
</dbReference>
<proteinExistence type="inferred from homology"/>
<dbReference type="GO" id="GO:0051897">
    <property type="term" value="P:positive regulation of phosphatidylinositol 3-kinase/protein kinase B signal transduction"/>
    <property type="evidence" value="ECO:0007669"/>
    <property type="project" value="TreeGrafter"/>
</dbReference>
<comment type="similarity">
    <text evidence="1">Belongs to the RICTOR family.</text>
</comment>
<dbReference type="PANTHER" id="PTHR13298">
    <property type="entry name" value="CYTOSOLIC REGULATOR PIANISSIMO"/>
    <property type="match status" value="1"/>
</dbReference>
<dbReference type="SUPFAM" id="SSF48371">
    <property type="entry name" value="ARM repeat"/>
    <property type="match status" value="1"/>
</dbReference>
<dbReference type="SMART" id="SM01308">
    <property type="entry name" value="RICTOR_N"/>
    <property type="match status" value="1"/>
</dbReference>
<protein>
    <submittedName>
        <fullName evidence="3">Rapamycin-insensitive companion of mTOR, n-term domain-containing protein</fullName>
    </submittedName>
</protein>
<sequence>MTSYGIIRPVRLHVGETDAKVRLKARNTRFGSRVQKAQKVQKKYVESDIRQLLQDTPIELFKCNEWDSAETNVVLLEGLARIAEMVKSLEKEVIQKNDIYEEIFNRVLPCRNHDDSRVRSVVIRILALLATSDGRVYALFQHNIHVMAIRAMELSAFVPEEERIESLKLISHIYHTLNHSARFKEVILEHNQFELFLRCSLKCILTVAMSRFKVPLKAEKSNAEGRNEPKSEMDRLTFAALGVLLEFSVNDPLTILDNIGTNWLINTLNGLGASHPRISGLIHRLLAHWLDCPTLREKAELHLVLAQMFAPLVDLGFFQHHPKDMKHTPRFVKICENMNSSAKAIIHNMSTWPGLLACMAIDNTTGKLHESSPLRIVQYLGIQSVTSATLCKLRDIVVDLCCDFVGRPYGSKQFANWIEARNFYAKMHMPDAYKCSLRDEFIVAEMSAWMASGEPLKDQVDLLFGFRAVACYGLIAAGLPEALCRLILLDSSAYLPREWRLKTLAVPNLVQSAAQSFMESADPETKEMLGQYSSSQRRTGQINSKQFDDAIILLDRLDQLDKINQERGSLLRQLHNTNLFLLPVASGIFQEGSKLGFDETVVESVFSSISNKLYIDTSSDYECPAKPPLNWKFIDQTLQILEADSSPMHKSSPYSDKCHLFFQHISSHFLPSNENLARIGDSGDFFSVNCGRRAYALMVSQLPNSFYAEILENFAIDCCKHLDQATMYSGTFAPKNILSGGAAYHFAIIRAISSQDLGYRILEKTALFQV</sequence>
<dbReference type="GO" id="GO:0038203">
    <property type="term" value="P:TORC2 signaling"/>
    <property type="evidence" value="ECO:0007669"/>
    <property type="project" value="TreeGrafter"/>
</dbReference>
<accession>A0AAD4MWE0</accession>
<dbReference type="GO" id="GO:0031932">
    <property type="term" value="C:TORC2 complex"/>
    <property type="evidence" value="ECO:0007669"/>
    <property type="project" value="InterPro"/>
</dbReference>
<dbReference type="Proteomes" id="UP001201812">
    <property type="component" value="Unassembled WGS sequence"/>
</dbReference>
<keyword evidence="4" id="KW-1185">Reference proteome</keyword>
<evidence type="ECO:0000313" key="4">
    <source>
        <dbReference type="Proteomes" id="UP001201812"/>
    </source>
</evidence>
<organism evidence="3 4">
    <name type="scientific">Ditylenchus destructor</name>
    <dbReference type="NCBI Taxonomy" id="166010"/>
    <lineage>
        <taxon>Eukaryota</taxon>
        <taxon>Metazoa</taxon>
        <taxon>Ecdysozoa</taxon>
        <taxon>Nematoda</taxon>
        <taxon>Chromadorea</taxon>
        <taxon>Rhabditida</taxon>
        <taxon>Tylenchina</taxon>
        <taxon>Tylenchomorpha</taxon>
        <taxon>Sphaerularioidea</taxon>
        <taxon>Anguinidae</taxon>
        <taxon>Anguininae</taxon>
        <taxon>Ditylenchus</taxon>
    </lineage>
</organism>
<reference evidence="3" key="1">
    <citation type="submission" date="2022-01" db="EMBL/GenBank/DDBJ databases">
        <title>Genome Sequence Resource for Two Populations of Ditylenchus destructor, the Migratory Endoparasitic Phytonematode.</title>
        <authorList>
            <person name="Zhang H."/>
            <person name="Lin R."/>
            <person name="Xie B."/>
        </authorList>
    </citation>
    <scope>NUCLEOTIDE SEQUENCE</scope>
    <source>
        <strain evidence="3">BazhouSP</strain>
    </source>
</reference>
<feature type="domain" description="Rapamycin-insensitive companion of mTOR N-terminal" evidence="2">
    <location>
        <begin position="76"/>
        <end position="496"/>
    </location>
</feature>
<evidence type="ECO:0000259" key="2">
    <source>
        <dbReference type="SMART" id="SM01308"/>
    </source>
</evidence>